<keyword evidence="8" id="KW-1185">Reference proteome</keyword>
<evidence type="ECO:0000256" key="4">
    <source>
        <dbReference type="ARBA" id="ARBA00024746"/>
    </source>
</evidence>
<reference evidence="8" key="1">
    <citation type="submission" date="2016-10" db="EMBL/GenBank/DDBJ databases">
        <authorList>
            <person name="Varghese N."/>
            <person name="Submissions S."/>
        </authorList>
    </citation>
    <scope>NUCLEOTIDE SEQUENCE [LARGE SCALE GENOMIC DNA]</scope>
    <source>
        <strain evidence="8">DSM 16995</strain>
    </source>
</reference>
<evidence type="ECO:0000256" key="1">
    <source>
        <dbReference type="ARBA" id="ARBA00010577"/>
    </source>
</evidence>
<dbReference type="STRING" id="246191.SAMN05660337_2808"/>
<keyword evidence="7" id="KW-0282">Flagellum</keyword>
<gene>
    <name evidence="7" type="ORF">SAMN05660337_2808</name>
</gene>
<keyword evidence="7" id="KW-0969">Cilium</keyword>
<comment type="similarity">
    <text evidence="1 5">Belongs to the FlgD family.</text>
</comment>
<keyword evidence="3 5" id="KW-1005">Bacterial flagellum biogenesis</keyword>
<dbReference type="Gene3D" id="2.30.30.910">
    <property type="match status" value="1"/>
</dbReference>
<dbReference type="AlphaFoldDB" id="A0A1G9JJ14"/>
<organism evidence="7 8">
    <name type="scientific">Maridesulfovibrio ferrireducens</name>
    <dbReference type="NCBI Taxonomy" id="246191"/>
    <lineage>
        <taxon>Bacteria</taxon>
        <taxon>Pseudomonadati</taxon>
        <taxon>Thermodesulfobacteriota</taxon>
        <taxon>Desulfovibrionia</taxon>
        <taxon>Desulfovibrionales</taxon>
        <taxon>Desulfovibrionaceae</taxon>
        <taxon>Maridesulfovibrio</taxon>
    </lineage>
</organism>
<keyword evidence="7" id="KW-0966">Cell projection</keyword>
<dbReference type="OrthoDB" id="9785233at2"/>
<evidence type="ECO:0000256" key="2">
    <source>
        <dbReference type="ARBA" id="ARBA00016013"/>
    </source>
</evidence>
<dbReference type="GO" id="GO:0044781">
    <property type="term" value="P:bacterial-type flagellum organization"/>
    <property type="evidence" value="ECO:0007669"/>
    <property type="project" value="UniProtKB-UniRule"/>
</dbReference>
<evidence type="ECO:0000313" key="8">
    <source>
        <dbReference type="Proteomes" id="UP000199053"/>
    </source>
</evidence>
<feature type="domain" description="FlgD Tudor-like" evidence="6">
    <location>
        <begin position="86"/>
        <end position="219"/>
    </location>
</feature>
<dbReference type="Pfam" id="PF13861">
    <property type="entry name" value="FLgD_tudor"/>
    <property type="match status" value="1"/>
</dbReference>
<dbReference type="InterPro" id="IPR025963">
    <property type="entry name" value="FLgD_Tudor"/>
</dbReference>
<sequence>MSISGVSYTTANSTTVAEDNLSSSSSLSQVDFMTLLTTQMEYQDPTNPVDNTEMINQMTAYSSLDEQTQTNESLNTIIDQLSSLSAVSSSSYLGQDVMAAGGVVEVEDGVASDVTLNLDEDAALLSINIYNSGGSIVDTREFSNVSASESLYGQAELNPSGKLSTDGDYYLVATAYDENGSSIDVSLSSIGTVKSINQENSGTLLILDDGREVSIADVTLVS</sequence>
<evidence type="ECO:0000256" key="3">
    <source>
        <dbReference type="ARBA" id="ARBA00022795"/>
    </source>
</evidence>
<dbReference type="EMBL" id="FNGA01000004">
    <property type="protein sequence ID" value="SDL37255.1"/>
    <property type="molecule type" value="Genomic_DNA"/>
</dbReference>
<dbReference type="Gene3D" id="2.60.40.4070">
    <property type="match status" value="1"/>
</dbReference>
<evidence type="ECO:0000313" key="7">
    <source>
        <dbReference type="EMBL" id="SDL37255.1"/>
    </source>
</evidence>
<comment type="function">
    <text evidence="4 5">Required for flagellar hook formation. May act as a scaffolding protein.</text>
</comment>
<evidence type="ECO:0000259" key="6">
    <source>
        <dbReference type="Pfam" id="PF13861"/>
    </source>
</evidence>
<name>A0A1G9JJ14_9BACT</name>
<proteinExistence type="inferred from homology"/>
<dbReference type="RefSeq" id="WP_092162175.1">
    <property type="nucleotide sequence ID" value="NZ_FNGA01000004.1"/>
</dbReference>
<accession>A0A1G9JJ14</accession>
<protein>
    <recommendedName>
        <fullName evidence="2 5">Basal-body rod modification protein FlgD</fullName>
    </recommendedName>
</protein>
<evidence type="ECO:0000256" key="5">
    <source>
        <dbReference type="RuleBase" id="RU362076"/>
    </source>
</evidence>
<dbReference type="Proteomes" id="UP000199053">
    <property type="component" value="Unassembled WGS sequence"/>
</dbReference>
<dbReference type="InterPro" id="IPR005648">
    <property type="entry name" value="FlgD"/>
</dbReference>
<dbReference type="Pfam" id="PF03963">
    <property type="entry name" value="FlgD"/>
    <property type="match status" value="1"/>
</dbReference>